<proteinExistence type="predicted"/>
<reference evidence="1" key="2">
    <citation type="submission" date="2008-12" db="EMBL/GenBank/DDBJ databases">
        <title>Improved gene annotation of the rice (Oryza sativa) genomes.</title>
        <authorList>
            <person name="Wang J."/>
            <person name="Li R."/>
            <person name="Fan W."/>
            <person name="Huang Q."/>
            <person name="Zhang J."/>
            <person name="Zhou Y."/>
            <person name="Hu Y."/>
            <person name="Zi S."/>
            <person name="Li J."/>
            <person name="Ni P."/>
            <person name="Zheng H."/>
            <person name="Zhang Y."/>
            <person name="Zhao M."/>
            <person name="Hao Q."/>
            <person name="McDermott J."/>
            <person name="Samudrala R."/>
            <person name="Kristiansen K."/>
            <person name="Wong G.K.-S."/>
        </authorList>
    </citation>
    <scope>NUCLEOTIDE SEQUENCE</scope>
</reference>
<name>B9GE45_ORYSJ</name>
<reference evidence="1" key="1">
    <citation type="journal article" date="2005" name="PLoS Biol.">
        <title>The genomes of Oryza sativa: a history of duplications.</title>
        <authorList>
            <person name="Yu J."/>
            <person name="Wang J."/>
            <person name="Lin W."/>
            <person name="Li S."/>
            <person name="Li H."/>
            <person name="Zhou J."/>
            <person name="Ni P."/>
            <person name="Dong W."/>
            <person name="Hu S."/>
            <person name="Zeng C."/>
            <person name="Zhang J."/>
            <person name="Zhang Y."/>
            <person name="Li R."/>
            <person name="Xu Z."/>
            <person name="Li S."/>
            <person name="Li X."/>
            <person name="Zheng H."/>
            <person name="Cong L."/>
            <person name="Lin L."/>
            <person name="Yin J."/>
            <person name="Geng J."/>
            <person name="Li G."/>
            <person name="Shi J."/>
            <person name="Liu J."/>
            <person name="Lv H."/>
            <person name="Li J."/>
            <person name="Wang J."/>
            <person name="Deng Y."/>
            <person name="Ran L."/>
            <person name="Shi X."/>
            <person name="Wang X."/>
            <person name="Wu Q."/>
            <person name="Li C."/>
            <person name="Ren X."/>
            <person name="Wang J."/>
            <person name="Wang X."/>
            <person name="Li D."/>
            <person name="Liu D."/>
            <person name="Zhang X."/>
            <person name="Ji Z."/>
            <person name="Zhao W."/>
            <person name="Sun Y."/>
            <person name="Zhang Z."/>
            <person name="Bao J."/>
            <person name="Han Y."/>
            <person name="Dong L."/>
            <person name="Ji J."/>
            <person name="Chen P."/>
            <person name="Wu S."/>
            <person name="Liu J."/>
            <person name="Xiao Y."/>
            <person name="Bu D."/>
            <person name="Tan J."/>
            <person name="Yang L."/>
            <person name="Ye C."/>
            <person name="Zhang J."/>
            <person name="Xu J."/>
            <person name="Zhou Y."/>
            <person name="Yu Y."/>
            <person name="Zhang B."/>
            <person name="Zhuang S."/>
            <person name="Wei H."/>
            <person name="Liu B."/>
            <person name="Lei M."/>
            <person name="Yu H."/>
            <person name="Li Y."/>
            <person name="Xu H."/>
            <person name="Wei S."/>
            <person name="He X."/>
            <person name="Fang L."/>
            <person name="Zhang Z."/>
            <person name="Zhang Y."/>
            <person name="Huang X."/>
            <person name="Su Z."/>
            <person name="Tong W."/>
            <person name="Li J."/>
            <person name="Tong Z."/>
            <person name="Li S."/>
            <person name="Ye J."/>
            <person name="Wang L."/>
            <person name="Fang L."/>
            <person name="Lei T."/>
            <person name="Chen C."/>
            <person name="Chen H."/>
            <person name="Xu Z."/>
            <person name="Li H."/>
            <person name="Huang H."/>
            <person name="Zhang F."/>
            <person name="Xu H."/>
            <person name="Li N."/>
            <person name="Zhao C."/>
            <person name="Li S."/>
            <person name="Dong L."/>
            <person name="Huang Y."/>
            <person name="Li L."/>
            <person name="Xi Y."/>
            <person name="Qi Q."/>
            <person name="Li W."/>
            <person name="Zhang B."/>
            <person name="Hu W."/>
            <person name="Zhang Y."/>
            <person name="Tian X."/>
            <person name="Jiao Y."/>
            <person name="Liang X."/>
            <person name="Jin J."/>
            <person name="Gao L."/>
            <person name="Zheng W."/>
            <person name="Hao B."/>
            <person name="Liu S."/>
            <person name="Wang W."/>
            <person name="Yuan L."/>
            <person name="Cao M."/>
            <person name="McDermott J."/>
            <person name="Samudrala R."/>
            <person name="Wang J."/>
            <person name="Wong G.K."/>
            <person name="Yang H."/>
        </authorList>
    </citation>
    <scope>NUCLEOTIDE SEQUENCE [LARGE SCALE GENOMIC DNA]</scope>
</reference>
<accession>B9GE45</accession>
<dbReference type="AlphaFoldDB" id="B9GE45"/>
<gene>
    <name evidence="1" type="ORF">OsJ_36770</name>
</gene>
<protein>
    <submittedName>
        <fullName evidence="1">Uncharacterized protein</fullName>
    </submittedName>
</protein>
<sequence length="88" mass="9532">MCGENDDNGGAAGSSRRLPAVGAMRGPCGCEEKLKTTVVVVLSDDDDDDDYEEEFRRFSEVVNCLGQLLAEAVFEKSCSWDKLPQTGP</sequence>
<organism evidence="1">
    <name type="scientific">Oryza sativa subsp. japonica</name>
    <name type="common">Rice</name>
    <dbReference type="NCBI Taxonomy" id="39947"/>
    <lineage>
        <taxon>Eukaryota</taxon>
        <taxon>Viridiplantae</taxon>
        <taxon>Streptophyta</taxon>
        <taxon>Embryophyta</taxon>
        <taxon>Tracheophyta</taxon>
        <taxon>Spermatophyta</taxon>
        <taxon>Magnoliopsida</taxon>
        <taxon>Liliopsida</taxon>
        <taxon>Poales</taxon>
        <taxon>Poaceae</taxon>
        <taxon>BOP clade</taxon>
        <taxon>Oryzoideae</taxon>
        <taxon>Oryzeae</taxon>
        <taxon>Oryzinae</taxon>
        <taxon>Oryza</taxon>
        <taxon>Oryza sativa</taxon>
    </lineage>
</organism>
<evidence type="ECO:0000313" key="1">
    <source>
        <dbReference type="EMBL" id="EEE53552.1"/>
    </source>
</evidence>
<dbReference type="Proteomes" id="UP000007752">
    <property type="component" value="Chromosome 12"/>
</dbReference>
<dbReference type="EMBL" id="CM000149">
    <property type="protein sequence ID" value="EEE53552.1"/>
    <property type="molecule type" value="Genomic_DNA"/>
</dbReference>